<proteinExistence type="predicted"/>
<dbReference type="KEGG" id="slp:Slip_0916"/>
<dbReference type="STRING" id="643648.Slip_0916"/>
<accession>D7CLW1</accession>
<dbReference type="PANTHER" id="PTHR30531:SF12">
    <property type="entry name" value="FLAGELLAR BIOSYNTHETIC PROTEIN FLHB"/>
    <property type="match status" value="1"/>
</dbReference>
<dbReference type="OrthoDB" id="9810419at2"/>
<dbReference type="GO" id="GO:0005886">
    <property type="term" value="C:plasma membrane"/>
    <property type="evidence" value="ECO:0007669"/>
    <property type="project" value="TreeGrafter"/>
</dbReference>
<dbReference type="PRINTS" id="PR00950">
    <property type="entry name" value="TYPE3IMSPROT"/>
</dbReference>
<dbReference type="Proteomes" id="UP000000378">
    <property type="component" value="Chromosome"/>
</dbReference>
<organism evidence="1 2">
    <name type="scientific">Syntrophothermus lipocalidus (strain DSM 12680 / TGB-C1)</name>
    <dbReference type="NCBI Taxonomy" id="643648"/>
    <lineage>
        <taxon>Bacteria</taxon>
        <taxon>Bacillati</taxon>
        <taxon>Bacillota</taxon>
        <taxon>Clostridia</taxon>
        <taxon>Eubacteriales</taxon>
        <taxon>Syntrophomonadaceae</taxon>
        <taxon>Syntrophothermus</taxon>
    </lineage>
</organism>
<dbReference type="InterPro" id="IPR006135">
    <property type="entry name" value="T3SS_substrate_exporter"/>
</dbReference>
<reference evidence="1 2" key="2">
    <citation type="journal article" date="2010" name="Stand. Genomic Sci.">
        <title>Complete genome sequence of Syntrophothermus lipocalidus type strain (TGB-C1).</title>
        <authorList>
            <person name="Djao O.D."/>
            <person name="Zhang X."/>
            <person name="Lucas S."/>
            <person name="Lapidus A."/>
            <person name="Del Rio T.G."/>
            <person name="Nolan M."/>
            <person name="Tice H."/>
            <person name="Cheng J.F."/>
            <person name="Han C."/>
            <person name="Tapia R."/>
            <person name="Goodwin L."/>
            <person name="Pitluck S."/>
            <person name="Liolios K."/>
            <person name="Ivanova N."/>
            <person name="Mavromatis K."/>
            <person name="Mikhailova N."/>
            <person name="Ovchinnikova G."/>
            <person name="Pati A."/>
            <person name="Brambilla E."/>
            <person name="Chen A."/>
            <person name="Palaniappan K."/>
            <person name="Land M."/>
            <person name="Hauser L."/>
            <person name="Chang Y.J."/>
            <person name="Jeffries C.D."/>
            <person name="Rohde M."/>
            <person name="Sikorski J."/>
            <person name="Spring S."/>
            <person name="Goker M."/>
            <person name="Detter J.C."/>
            <person name="Woyke T."/>
            <person name="Bristow J."/>
            <person name="Eisen J.A."/>
            <person name="Markowitz V."/>
            <person name="Hugenholtz P."/>
            <person name="Kyrpides N.C."/>
            <person name="Klenk H.P."/>
        </authorList>
    </citation>
    <scope>NUCLEOTIDE SEQUENCE [LARGE SCALE GENOMIC DNA]</scope>
    <source>
        <strain evidence="2">DSM 12680 / TGB-C1</strain>
    </source>
</reference>
<dbReference type="eggNOG" id="COG2257">
    <property type="taxonomic scope" value="Bacteria"/>
</dbReference>
<dbReference type="PANTHER" id="PTHR30531">
    <property type="entry name" value="FLAGELLAR BIOSYNTHETIC PROTEIN FLHB"/>
    <property type="match status" value="1"/>
</dbReference>
<sequence>MDEKERLESKAVALRYDPEIHEAPVVTAKGRGLLAEKIIELARESGVPIKEDPQLVEYLAMLDIYQEIPPELYQVVAEILAFVYRLDRRDVR</sequence>
<dbReference type="SUPFAM" id="SSF160544">
    <property type="entry name" value="EscU C-terminal domain-like"/>
    <property type="match status" value="1"/>
</dbReference>
<dbReference type="RefSeq" id="WP_013175098.1">
    <property type="nucleotide sequence ID" value="NC_014220.1"/>
</dbReference>
<gene>
    <name evidence="1" type="ordered locus">Slip_0916</name>
</gene>
<evidence type="ECO:0000313" key="1">
    <source>
        <dbReference type="EMBL" id="ADI01696.1"/>
    </source>
</evidence>
<dbReference type="HOGENOM" id="CLU_041013_4_2_9"/>
<protein>
    <submittedName>
        <fullName evidence="1">Type III secretion exporter</fullName>
    </submittedName>
</protein>
<dbReference type="GO" id="GO:0009306">
    <property type="term" value="P:protein secretion"/>
    <property type="evidence" value="ECO:0007669"/>
    <property type="project" value="InterPro"/>
</dbReference>
<reference evidence="2" key="1">
    <citation type="journal article" date="2010" name="Stand. Genomic Sci.">
        <title>Complete genome sequence of Syntrophothermus lipocalidus type strain (TGB-C1T).</title>
        <authorList>
            <consortium name="US DOE Joint Genome Institute (JGI-PGF)"/>
            <person name="Djao O."/>
            <person name="Zhang X."/>
            <person name="Lucas S."/>
            <person name="Lapidus A."/>
            <person name="Glavina Del Rio T."/>
            <person name="Nolan M."/>
            <person name="Tice H."/>
            <person name="Cheng J."/>
            <person name="Han C."/>
            <person name="Tapia R."/>
            <person name="Goodwin L."/>
            <person name="Pitluck S."/>
            <person name="Liolios K."/>
            <person name="Ivanova N."/>
            <person name="Mavromatis K."/>
            <person name="Mikhailova N."/>
            <person name="Ovchinnikova G."/>
            <person name="Pati A."/>
            <person name="Brambilla E."/>
            <person name="Chen A."/>
            <person name="Palaniappan K."/>
            <person name="Land M."/>
            <person name="Hauser L."/>
            <person name="Chang Y."/>
            <person name="Jeffries C."/>
            <person name="Rohde M."/>
            <person name="Sikorski J."/>
            <person name="Spring S."/>
            <person name="Goker M."/>
            <person name="Detter J."/>
            <person name="Woyke T."/>
            <person name="Bristow J."/>
            <person name="Eisen J."/>
            <person name="Markowitz V."/>
            <person name="Hugenholtz P."/>
            <person name="Kyrpides N."/>
            <person name="Klenk H."/>
        </authorList>
    </citation>
    <scope>NUCLEOTIDE SEQUENCE [LARGE SCALE GENOMIC DNA]</scope>
    <source>
        <strain evidence="2">DSM 12680 / TGB-C1</strain>
    </source>
</reference>
<evidence type="ECO:0000313" key="2">
    <source>
        <dbReference type="Proteomes" id="UP000000378"/>
    </source>
</evidence>
<keyword evidence="2" id="KW-1185">Reference proteome</keyword>
<dbReference type="AlphaFoldDB" id="D7CLW1"/>
<dbReference type="InterPro" id="IPR029025">
    <property type="entry name" value="T3SS_substrate_exporter_C"/>
</dbReference>
<dbReference type="EMBL" id="CP002048">
    <property type="protein sequence ID" value="ADI01696.1"/>
    <property type="molecule type" value="Genomic_DNA"/>
</dbReference>
<dbReference type="Gene3D" id="3.40.1690.10">
    <property type="entry name" value="secretion proteins EscU"/>
    <property type="match status" value="1"/>
</dbReference>
<dbReference type="Pfam" id="PF01312">
    <property type="entry name" value="Bac_export_2"/>
    <property type="match status" value="1"/>
</dbReference>
<name>D7CLW1_SYNLT</name>